<evidence type="ECO:0000259" key="7">
    <source>
        <dbReference type="Pfam" id="PF10035"/>
    </source>
</evidence>
<protein>
    <submittedName>
        <fullName evidence="8">DUF2179 domain-containing protein</fullName>
    </submittedName>
</protein>
<comment type="caution">
    <text evidence="8">The sequence shown here is derived from an EMBL/GenBank/DDBJ whole genome shotgun (WGS) entry which is preliminary data.</text>
</comment>
<dbReference type="Proteomes" id="UP000263486">
    <property type="component" value="Unassembled WGS sequence"/>
</dbReference>
<sequence>MKNKVDYLTVYLGCFIQAFAITCILKPNNLTVGGITGLSLTIGKLISINYTYIYYFICLIILSSAKIFLGNKEAGKIILLSTTYPLILMLMNNFSFNFLSDTPDKLLICIYYGVFMGVGTGLVLKKGFSQGSSDTLAKVIQKKIFPFIGISQVMLCIDIFILLISSFVFGKTAVLYAIIIQTVYSKSINVVLFGFGSSLVKVVIISDKKEEIEKFLIDKIHRRYSIGFLKGNHSEEKREKIISICSLREAMLIKDFISKIDIDAFINFVPIISAWGKDNGLEKLELDIE</sequence>
<feature type="transmembrane region" description="Helical" evidence="6">
    <location>
        <begin position="52"/>
        <end position="70"/>
    </location>
</feature>
<evidence type="ECO:0000256" key="6">
    <source>
        <dbReference type="SAM" id="Phobius"/>
    </source>
</evidence>
<keyword evidence="2" id="KW-1003">Cell membrane</keyword>
<dbReference type="RefSeq" id="WP_114642216.1">
    <property type="nucleotide sequence ID" value="NZ_JAACIO010000011.1"/>
</dbReference>
<keyword evidence="4 6" id="KW-1133">Transmembrane helix</keyword>
<keyword evidence="5 6" id="KW-0472">Membrane</keyword>
<evidence type="ECO:0000313" key="8">
    <source>
        <dbReference type="EMBL" id="REI41470.1"/>
    </source>
</evidence>
<dbReference type="PIRSF" id="PIRSF006483">
    <property type="entry name" value="Membrane_protein_YitT"/>
    <property type="match status" value="1"/>
</dbReference>
<proteinExistence type="predicted"/>
<keyword evidence="3 6" id="KW-0812">Transmembrane</keyword>
<dbReference type="EMBL" id="QUAJ01000010">
    <property type="protein sequence ID" value="REI41470.1"/>
    <property type="molecule type" value="Genomic_DNA"/>
</dbReference>
<feature type="transmembrane region" description="Helical" evidence="6">
    <location>
        <begin position="144"/>
        <end position="169"/>
    </location>
</feature>
<accession>A0ABX9KI28</accession>
<reference evidence="8 9" key="1">
    <citation type="submission" date="2018-08" db="EMBL/GenBank/DDBJ databases">
        <title>Draft genome sequence of Psychrilyobacter sp. strain SD5 isolated from Black Sea water.</title>
        <authorList>
            <person name="Yadav S."/>
            <person name="Villanueva L."/>
            <person name="Damste J.S.S."/>
        </authorList>
    </citation>
    <scope>NUCLEOTIDE SEQUENCE [LARGE SCALE GENOMIC DNA]</scope>
    <source>
        <strain evidence="8 9">SD5</strain>
    </source>
</reference>
<keyword evidence="9" id="KW-1185">Reference proteome</keyword>
<organism evidence="8 9">
    <name type="scientific">Psychrilyobacter piezotolerans</name>
    <dbReference type="NCBI Taxonomy" id="2293438"/>
    <lineage>
        <taxon>Bacteria</taxon>
        <taxon>Fusobacteriati</taxon>
        <taxon>Fusobacteriota</taxon>
        <taxon>Fusobacteriia</taxon>
        <taxon>Fusobacteriales</taxon>
        <taxon>Fusobacteriaceae</taxon>
        <taxon>Psychrilyobacter</taxon>
    </lineage>
</organism>
<dbReference type="Pfam" id="PF10035">
    <property type="entry name" value="DUF2179"/>
    <property type="match status" value="1"/>
</dbReference>
<feature type="transmembrane region" description="Helical" evidence="6">
    <location>
        <begin position="175"/>
        <end position="204"/>
    </location>
</feature>
<name>A0ABX9KI28_9FUSO</name>
<feature type="transmembrane region" description="Helical" evidence="6">
    <location>
        <begin position="77"/>
        <end position="99"/>
    </location>
</feature>
<evidence type="ECO:0000256" key="1">
    <source>
        <dbReference type="ARBA" id="ARBA00004651"/>
    </source>
</evidence>
<evidence type="ECO:0000256" key="2">
    <source>
        <dbReference type="ARBA" id="ARBA00022475"/>
    </source>
</evidence>
<gene>
    <name evidence="8" type="ORF">DYH56_07320</name>
</gene>
<dbReference type="InterPro" id="IPR019264">
    <property type="entry name" value="DUF2179"/>
</dbReference>
<dbReference type="InterPro" id="IPR051461">
    <property type="entry name" value="UPF0750_membrane"/>
</dbReference>
<dbReference type="PANTHER" id="PTHR33545:SF5">
    <property type="entry name" value="UPF0750 MEMBRANE PROTEIN YITT"/>
    <property type="match status" value="1"/>
</dbReference>
<dbReference type="Gene3D" id="3.30.70.120">
    <property type="match status" value="1"/>
</dbReference>
<dbReference type="Pfam" id="PF02588">
    <property type="entry name" value="YitT_membrane"/>
    <property type="match status" value="1"/>
</dbReference>
<dbReference type="PANTHER" id="PTHR33545">
    <property type="entry name" value="UPF0750 MEMBRANE PROTEIN YITT-RELATED"/>
    <property type="match status" value="1"/>
</dbReference>
<evidence type="ECO:0000256" key="5">
    <source>
        <dbReference type="ARBA" id="ARBA00023136"/>
    </source>
</evidence>
<comment type="subcellular location">
    <subcellularLocation>
        <location evidence="1">Cell membrane</location>
        <topology evidence="1">Multi-pass membrane protein</topology>
    </subcellularLocation>
</comment>
<evidence type="ECO:0000313" key="9">
    <source>
        <dbReference type="Proteomes" id="UP000263486"/>
    </source>
</evidence>
<evidence type="ECO:0000256" key="4">
    <source>
        <dbReference type="ARBA" id="ARBA00022989"/>
    </source>
</evidence>
<dbReference type="InterPro" id="IPR015867">
    <property type="entry name" value="N-reg_PII/ATP_PRibTrfase_C"/>
</dbReference>
<feature type="domain" description="DUF2179" evidence="7">
    <location>
        <begin position="230"/>
        <end position="275"/>
    </location>
</feature>
<dbReference type="InterPro" id="IPR003740">
    <property type="entry name" value="YitT"/>
</dbReference>
<feature type="transmembrane region" description="Helical" evidence="6">
    <location>
        <begin position="105"/>
        <end position="124"/>
    </location>
</feature>
<evidence type="ECO:0000256" key="3">
    <source>
        <dbReference type="ARBA" id="ARBA00022692"/>
    </source>
</evidence>